<name>A0ACC2FG77_DALPE</name>
<gene>
    <name evidence="1" type="ORF">DPEC_G00299700</name>
</gene>
<proteinExistence type="predicted"/>
<evidence type="ECO:0000313" key="2">
    <source>
        <dbReference type="Proteomes" id="UP001157502"/>
    </source>
</evidence>
<protein>
    <submittedName>
        <fullName evidence="1">Uncharacterized protein</fullName>
    </submittedName>
</protein>
<comment type="caution">
    <text evidence="1">The sequence shown here is derived from an EMBL/GenBank/DDBJ whole genome shotgun (WGS) entry which is preliminary data.</text>
</comment>
<reference evidence="1" key="1">
    <citation type="submission" date="2021-05" db="EMBL/GenBank/DDBJ databases">
        <authorList>
            <person name="Pan Q."/>
            <person name="Jouanno E."/>
            <person name="Zahm M."/>
            <person name="Klopp C."/>
            <person name="Cabau C."/>
            <person name="Louis A."/>
            <person name="Berthelot C."/>
            <person name="Parey E."/>
            <person name="Roest Crollius H."/>
            <person name="Montfort J."/>
            <person name="Robinson-Rechavi M."/>
            <person name="Bouchez O."/>
            <person name="Lampietro C."/>
            <person name="Lopez Roques C."/>
            <person name="Donnadieu C."/>
            <person name="Postlethwait J."/>
            <person name="Bobe J."/>
            <person name="Dillon D."/>
            <person name="Chandos A."/>
            <person name="von Hippel F."/>
            <person name="Guiguen Y."/>
        </authorList>
    </citation>
    <scope>NUCLEOTIDE SEQUENCE</scope>
    <source>
        <strain evidence="1">YG-Jan2019</strain>
    </source>
</reference>
<evidence type="ECO:0000313" key="1">
    <source>
        <dbReference type="EMBL" id="KAJ7990381.1"/>
    </source>
</evidence>
<dbReference type="EMBL" id="CM055755">
    <property type="protein sequence ID" value="KAJ7990381.1"/>
    <property type="molecule type" value="Genomic_DNA"/>
</dbReference>
<accession>A0ACC2FG77</accession>
<sequence>MDWTFWVSILAHVMLSDSVSGSEQPKPIKLTVEIWDGEVTLLWEPPKGDPSPAQYQVQIERYGQPEWINVTSCENTQLTHCDLTRHIHNYIYLYKARIRLITQNGTSPWSAVKRFNPKNTKLRFPSSTLLTTSTSVTVQVQQKPLLKRIFSYGLSYTVYLKLENETTIRTLTVDRDEGEAEVQFTSLRSGKKYCVSLKAEGIGGLSSSKLSPENCFFLPEQEWFIIALVSTSILTLFVLALFIFFFLRRPRKMPLSLKSLNSGWQPFSLAEDAFEVVTDNGWFFSSTTTDTGVWVANDRTGSVVTAKEATAGRKMSLDSGVSSKTQFSGTENDDGSARPEDSGCGSLGAPESVVSSSSGTEESPLLNGRTYRDTGRTEDSGMGLGCQSDSAVSLQGEDRGGDTGSAAPDCYRGQSPVSADDHVAEAEPEKETGGSAPGYRSGHLACICFGTGRCLWCQAERQYMMRDAGQFETVACSSYPEEQLICSHLSGDLYDPCYKLNTLEIETVGLLEDSVDMAPLLACMGGSFPLLAALSEAPVAHGGLDWAVKTIPISLGDLRVTLD</sequence>
<dbReference type="Proteomes" id="UP001157502">
    <property type="component" value="Chromosome 28"/>
</dbReference>
<keyword evidence="2" id="KW-1185">Reference proteome</keyword>
<organism evidence="1 2">
    <name type="scientific">Dallia pectoralis</name>
    <name type="common">Alaska blackfish</name>
    <dbReference type="NCBI Taxonomy" id="75939"/>
    <lineage>
        <taxon>Eukaryota</taxon>
        <taxon>Metazoa</taxon>
        <taxon>Chordata</taxon>
        <taxon>Craniata</taxon>
        <taxon>Vertebrata</taxon>
        <taxon>Euteleostomi</taxon>
        <taxon>Actinopterygii</taxon>
        <taxon>Neopterygii</taxon>
        <taxon>Teleostei</taxon>
        <taxon>Protacanthopterygii</taxon>
        <taxon>Esociformes</taxon>
        <taxon>Umbridae</taxon>
        <taxon>Dallia</taxon>
    </lineage>
</organism>